<name>A0A3M7T2I5_BRAPC</name>
<proteinExistence type="predicted"/>
<evidence type="ECO:0000313" key="2">
    <source>
        <dbReference type="Proteomes" id="UP000276133"/>
    </source>
</evidence>
<evidence type="ECO:0000313" key="1">
    <source>
        <dbReference type="EMBL" id="RNA42241.1"/>
    </source>
</evidence>
<dbReference type="AlphaFoldDB" id="A0A3M7T2I5"/>
<comment type="caution">
    <text evidence="1">The sequence shown here is derived from an EMBL/GenBank/DDBJ whole genome shotgun (WGS) entry which is preliminary data.</text>
</comment>
<dbReference type="EMBL" id="REGN01000394">
    <property type="protein sequence ID" value="RNA42241.1"/>
    <property type="molecule type" value="Genomic_DNA"/>
</dbReference>
<gene>
    <name evidence="1" type="ORF">BpHYR1_004702</name>
</gene>
<sequence length="200" mass="23495">MNMIRVLDNGLDKGKEEAIRRYAKDDLNSWDIQNPYSHFILNITREEKCSIIKDNLEDNILKSLKILDRINLGLFFSLFKFILRNAFNKLKLPTVSNRLFELSERYVRAGLFHIGDLITVFYENLRKKLNRKFKKLGTDKQLFLVIPRQFGMELSSFFQPNEKFFQGSPECQSLLFSSHGCNMIKICINYIELPLIKTST</sequence>
<accession>A0A3M7T2I5</accession>
<keyword evidence="2" id="KW-1185">Reference proteome</keyword>
<reference evidence="1 2" key="1">
    <citation type="journal article" date="2018" name="Sci. Rep.">
        <title>Genomic signatures of local adaptation to the degree of environmental predictability in rotifers.</title>
        <authorList>
            <person name="Franch-Gras L."/>
            <person name="Hahn C."/>
            <person name="Garcia-Roger E.M."/>
            <person name="Carmona M.J."/>
            <person name="Serra M."/>
            <person name="Gomez A."/>
        </authorList>
    </citation>
    <scope>NUCLEOTIDE SEQUENCE [LARGE SCALE GENOMIC DNA]</scope>
    <source>
        <strain evidence="1">HYR1</strain>
    </source>
</reference>
<dbReference type="Proteomes" id="UP000276133">
    <property type="component" value="Unassembled WGS sequence"/>
</dbReference>
<organism evidence="1 2">
    <name type="scientific">Brachionus plicatilis</name>
    <name type="common">Marine rotifer</name>
    <name type="synonym">Brachionus muelleri</name>
    <dbReference type="NCBI Taxonomy" id="10195"/>
    <lineage>
        <taxon>Eukaryota</taxon>
        <taxon>Metazoa</taxon>
        <taxon>Spiralia</taxon>
        <taxon>Gnathifera</taxon>
        <taxon>Rotifera</taxon>
        <taxon>Eurotatoria</taxon>
        <taxon>Monogononta</taxon>
        <taxon>Pseudotrocha</taxon>
        <taxon>Ploima</taxon>
        <taxon>Brachionidae</taxon>
        <taxon>Brachionus</taxon>
    </lineage>
</organism>
<protein>
    <submittedName>
        <fullName evidence="1">Uncharacterized protein</fullName>
    </submittedName>
</protein>